<feature type="transmembrane region" description="Helical" evidence="1">
    <location>
        <begin position="5"/>
        <end position="24"/>
    </location>
</feature>
<feature type="transmembrane region" description="Helical" evidence="1">
    <location>
        <begin position="30"/>
        <end position="52"/>
    </location>
</feature>
<dbReference type="Proteomes" id="UP000886741">
    <property type="component" value="Unassembled WGS sequence"/>
</dbReference>
<gene>
    <name evidence="2" type="ORF">IAA83_07505</name>
</gene>
<reference evidence="2" key="1">
    <citation type="submission" date="2020-10" db="EMBL/GenBank/DDBJ databases">
        <authorList>
            <person name="Gilroy R."/>
        </authorList>
    </citation>
    <scope>NUCLEOTIDE SEQUENCE</scope>
    <source>
        <strain evidence="2">ChiBcec16-1751</strain>
    </source>
</reference>
<organism evidence="2 3">
    <name type="scientific">Candidatus Avoscillospira avistercoris</name>
    <dbReference type="NCBI Taxonomy" id="2840707"/>
    <lineage>
        <taxon>Bacteria</taxon>
        <taxon>Bacillati</taxon>
        <taxon>Bacillota</taxon>
        <taxon>Clostridia</taxon>
        <taxon>Eubacteriales</taxon>
        <taxon>Oscillospiraceae</taxon>
        <taxon>Oscillospiraceae incertae sedis</taxon>
        <taxon>Candidatus Avoscillospira</taxon>
    </lineage>
</organism>
<feature type="transmembrane region" description="Helical" evidence="1">
    <location>
        <begin position="91"/>
        <end position="117"/>
    </location>
</feature>
<keyword evidence="1" id="KW-0472">Membrane</keyword>
<sequence length="315" mass="35158">MKKAVAVLASMLCYIGAFLLLFRLSMGQAWLVFFFGTPLFAAAYFIPAGAFFARRLHLNRWILWLCMNGIGGLCGWVIVLIQYPILLMNGFILLLLLPALVCAALVWAVVGLGFLCWNRRAARAASAPEPVSRTAAPAQPSGTWVKKLKWFAGTGGVVLLILAAAGLYGGVRNLNTIRPADQYEDSGIHTFAPYDILPISVKTTGPRRYRRLHPTKIVYMVYYRTTNGSGYQWRDEGGTARVLAEQLYQRGSVERRVLSIPSEDTYITVEPHLTAQQYTDGLRRRQYILLGLSGGYVLCYGVAWIVIRRKEAEED</sequence>
<accession>A0A9D1JTY2</accession>
<feature type="transmembrane region" description="Helical" evidence="1">
    <location>
        <begin position="61"/>
        <end position="85"/>
    </location>
</feature>
<protein>
    <submittedName>
        <fullName evidence="2">Uncharacterized protein</fullName>
    </submittedName>
</protein>
<feature type="transmembrane region" description="Helical" evidence="1">
    <location>
        <begin position="150"/>
        <end position="171"/>
    </location>
</feature>
<proteinExistence type="predicted"/>
<evidence type="ECO:0000313" key="2">
    <source>
        <dbReference type="EMBL" id="HIS65198.1"/>
    </source>
</evidence>
<feature type="transmembrane region" description="Helical" evidence="1">
    <location>
        <begin position="287"/>
        <end position="307"/>
    </location>
</feature>
<keyword evidence="1" id="KW-1133">Transmembrane helix</keyword>
<reference evidence="2" key="2">
    <citation type="journal article" date="2021" name="PeerJ">
        <title>Extensive microbial diversity within the chicken gut microbiome revealed by metagenomics and culture.</title>
        <authorList>
            <person name="Gilroy R."/>
            <person name="Ravi A."/>
            <person name="Getino M."/>
            <person name="Pursley I."/>
            <person name="Horton D.L."/>
            <person name="Alikhan N.F."/>
            <person name="Baker D."/>
            <person name="Gharbi K."/>
            <person name="Hall N."/>
            <person name="Watson M."/>
            <person name="Adriaenssens E.M."/>
            <person name="Foster-Nyarko E."/>
            <person name="Jarju S."/>
            <person name="Secka A."/>
            <person name="Antonio M."/>
            <person name="Oren A."/>
            <person name="Chaudhuri R.R."/>
            <person name="La Ragione R."/>
            <person name="Hildebrand F."/>
            <person name="Pallen M.J."/>
        </authorList>
    </citation>
    <scope>NUCLEOTIDE SEQUENCE</scope>
    <source>
        <strain evidence="2">ChiBcec16-1751</strain>
    </source>
</reference>
<comment type="caution">
    <text evidence="2">The sequence shown here is derived from an EMBL/GenBank/DDBJ whole genome shotgun (WGS) entry which is preliminary data.</text>
</comment>
<evidence type="ECO:0000313" key="3">
    <source>
        <dbReference type="Proteomes" id="UP000886741"/>
    </source>
</evidence>
<keyword evidence="1" id="KW-0812">Transmembrane</keyword>
<name>A0A9D1JTY2_9FIRM</name>
<dbReference type="AlphaFoldDB" id="A0A9D1JTY2"/>
<evidence type="ECO:0000256" key="1">
    <source>
        <dbReference type="SAM" id="Phobius"/>
    </source>
</evidence>
<dbReference type="EMBL" id="DVJJ01000113">
    <property type="protein sequence ID" value="HIS65198.1"/>
    <property type="molecule type" value="Genomic_DNA"/>
</dbReference>